<proteinExistence type="predicted"/>
<feature type="signal peptide" evidence="1">
    <location>
        <begin position="1"/>
        <end position="20"/>
    </location>
</feature>
<evidence type="ECO:0000256" key="1">
    <source>
        <dbReference type="SAM" id="SignalP"/>
    </source>
</evidence>
<comment type="caution">
    <text evidence="2">The sequence shown here is derived from an EMBL/GenBank/DDBJ whole genome shotgun (WGS) entry which is preliminary data.</text>
</comment>
<evidence type="ECO:0000313" key="3">
    <source>
        <dbReference type="Proteomes" id="UP001651158"/>
    </source>
</evidence>
<accession>A0ABR4Q8Y4</accession>
<gene>
    <name evidence="2" type="ORF">TcWFU_000545</name>
</gene>
<name>A0ABR4Q8Y4_9CEST</name>
<sequence length="156" mass="17306">MSVGLAGVGLLGSLCCRGFGLRPGSPDPGGCLQCLMVLRFRFGLGDPERHAGFWVFVLVPARVGGLVPALVDILRGRQWPWWCAYSPGRPCCVFAFLNRAGATWLAMLFGTTHPNLAKKRIQWMTTLGAKRGDWSYPSVEDELTDRFIRSIIVKFY</sequence>
<evidence type="ECO:0000313" key="2">
    <source>
        <dbReference type="EMBL" id="KAL5106018.1"/>
    </source>
</evidence>
<reference evidence="2 3" key="1">
    <citation type="journal article" date="2022" name="Front. Cell. Infect. Microbiol.">
        <title>The Genomes of Two Strains of Taenia crassiceps the Animal Model for the Study of Human Cysticercosis.</title>
        <authorList>
            <person name="Bobes R.J."/>
            <person name="Estrada K."/>
            <person name="Rios-Valencia D.G."/>
            <person name="Calderon-Gallegos A."/>
            <person name="de la Torre P."/>
            <person name="Carrero J.C."/>
            <person name="Sanchez-Flores A."/>
            <person name="Laclette J.P."/>
        </authorList>
    </citation>
    <scope>NUCLEOTIDE SEQUENCE [LARGE SCALE GENOMIC DNA]</scope>
    <source>
        <strain evidence="2">WFUcys</strain>
    </source>
</reference>
<dbReference type="EMBL" id="JAKROA010000006">
    <property type="protein sequence ID" value="KAL5106018.1"/>
    <property type="molecule type" value="Genomic_DNA"/>
</dbReference>
<protein>
    <submittedName>
        <fullName evidence="2">Uncharacterized protein</fullName>
    </submittedName>
</protein>
<dbReference type="Proteomes" id="UP001651158">
    <property type="component" value="Unassembled WGS sequence"/>
</dbReference>
<organism evidence="2 3">
    <name type="scientific">Taenia crassiceps</name>
    <dbReference type="NCBI Taxonomy" id="6207"/>
    <lineage>
        <taxon>Eukaryota</taxon>
        <taxon>Metazoa</taxon>
        <taxon>Spiralia</taxon>
        <taxon>Lophotrochozoa</taxon>
        <taxon>Platyhelminthes</taxon>
        <taxon>Cestoda</taxon>
        <taxon>Eucestoda</taxon>
        <taxon>Cyclophyllidea</taxon>
        <taxon>Taeniidae</taxon>
        <taxon>Taenia</taxon>
    </lineage>
</organism>
<keyword evidence="3" id="KW-1185">Reference proteome</keyword>
<feature type="chain" id="PRO_5046813664" evidence="1">
    <location>
        <begin position="21"/>
        <end position="156"/>
    </location>
</feature>
<keyword evidence="1" id="KW-0732">Signal</keyword>